<keyword evidence="2" id="KW-1185">Reference proteome</keyword>
<reference evidence="1" key="1">
    <citation type="submission" date="2021-12" db="EMBL/GenBank/DDBJ databases">
        <authorList>
            <person name="Veyrier F.J."/>
        </authorList>
    </citation>
    <scope>NUCLEOTIDE SEQUENCE</scope>
    <source>
        <strain evidence="1">SAG 1488-6</strain>
    </source>
</reference>
<evidence type="ECO:0008006" key="3">
    <source>
        <dbReference type="Google" id="ProtNLM"/>
    </source>
</evidence>
<proteinExistence type="predicted"/>
<accession>A0ABY4EC76</accession>
<organism evidence="1 2">
    <name type="scientific">Vitreoscilla stercoraria</name>
    <dbReference type="NCBI Taxonomy" id="61"/>
    <lineage>
        <taxon>Bacteria</taxon>
        <taxon>Pseudomonadati</taxon>
        <taxon>Pseudomonadota</taxon>
        <taxon>Betaproteobacteria</taxon>
        <taxon>Neisseriales</taxon>
        <taxon>Neisseriaceae</taxon>
        <taxon>Vitreoscilla</taxon>
    </lineage>
</organism>
<dbReference type="Proteomes" id="UP000832034">
    <property type="component" value="Chromosome"/>
</dbReference>
<name>A0ABY4EC76_VITST</name>
<protein>
    <recommendedName>
        <fullName evidence="3">XRE family transcriptional regulator</fullName>
    </recommendedName>
</protein>
<evidence type="ECO:0000313" key="1">
    <source>
        <dbReference type="EMBL" id="UOO93352.1"/>
    </source>
</evidence>
<dbReference type="RefSeq" id="WP_019959088.1">
    <property type="nucleotide sequence ID" value="NZ_CP091512.1"/>
</dbReference>
<sequence>MSLTFTSKDYSPADLVMMRRKLGLSVAEFWGAIGLPKDIGDAYEAGQPLPPPLPPLPALVCVAIELVHELDCDISTPENRLRLASIVHRDQYLQDLEKL</sequence>
<dbReference type="EMBL" id="CP091512">
    <property type="protein sequence ID" value="UOO93352.1"/>
    <property type="molecule type" value="Genomic_DNA"/>
</dbReference>
<reference evidence="1" key="2">
    <citation type="journal article" date="2022" name="Res Sq">
        <title>Evolution of multicellular longitudinally dividing oral cavity symbionts (Neisseriaceae).</title>
        <authorList>
            <person name="Nyongesa S."/>
            <person name="Weber P."/>
            <person name="Bernet E."/>
            <person name="Pullido F."/>
            <person name="Nieckarz M."/>
            <person name="Delaby M."/>
            <person name="Nieves C."/>
            <person name="Viehboeck T."/>
            <person name="Krause N."/>
            <person name="Rivera-Millot A."/>
            <person name="Nakamura A."/>
            <person name="Vischer N."/>
            <person name="VanNieuwenhze M."/>
            <person name="Brun Y."/>
            <person name="Cava F."/>
            <person name="Bulgheresi S."/>
            <person name="Veyrier F."/>
        </authorList>
    </citation>
    <scope>NUCLEOTIDE SEQUENCE</scope>
    <source>
        <strain evidence="1">SAG 1488-6</strain>
    </source>
</reference>
<evidence type="ECO:0000313" key="2">
    <source>
        <dbReference type="Proteomes" id="UP000832034"/>
    </source>
</evidence>
<gene>
    <name evidence="1" type="ORF">LVJ81_04810</name>
</gene>